<dbReference type="EMBL" id="MT386903">
    <property type="protein sequence ID" value="QLI62187.1"/>
    <property type="molecule type" value="mRNA"/>
</dbReference>
<evidence type="ECO:0000256" key="5">
    <source>
        <dbReference type="ARBA" id="ARBA00023002"/>
    </source>
</evidence>
<reference evidence="9" key="1">
    <citation type="journal article" date="2019" name="Sci. Rep.">
        <title>Antennal transcriptome analyses and olfactory protein identification in an important wood-boring moth pest, Streltzoviella insularis (Lepidoptera: Cossidae).</title>
        <authorList>
            <person name="Yang Y"/>
            <person name="Li W"/>
            <person name="Tao J Zong.S."/>
        </authorList>
    </citation>
    <scope>NUCLEOTIDE SEQUENCE</scope>
    <source>
        <tissue evidence="9">Antennae</tissue>
    </source>
</reference>
<keyword evidence="7" id="KW-0503">Monooxygenase</keyword>
<dbReference type="GO" id="GO:0020037">
    <property type="term" value="F:heme binding"/>
    <property type="evidence" value="ECO:0007669"/>
    <property type="project" value="InterPro"/>
</dbReference>
<dbReference type="GO" id="GO:0005506">
    <property type="term" value="F:iron ion binding"/>
    <property type="evidence" value="ECO:0007669"/>
    <property type="project" value="InterPro"/>
</dbReference>
<dbReference type="SUPFAM" id="SSF48264">
    <property type="entry name" value="Cytochrome P450"/>
    <property type="match status" value="1"/>
</dbReference>
<evidence type="ECO:0000256" key="8">
    <source>
        <dbReference type="SAM" id="Coils"/>
    </source>
</evidence>
<comment type="cofactor">
    <cofactor evidence="1">
        <name>heme</name>
        <dbReference type="ChEBI" id="CHEBI:30413"/>
    </cofactor>
</comment>
<dbReference type="InterPro" id="IPR001128">
    <property type="entry name" value="Cyt_P450"/>
</dbReference>
<reference evidence="9" key="2">
    <citation type="submission" date="2020-04" db="EMBL/GenBank/DDBJ databases">
        <authorList>
            <person name="Yang Y."/>
        </authorList>
    </citation>
    <scope>NUCLEOTIDE SEQUENCE</scope>
    <source>
        <tissue evidence="9">Antennae</tissue>
    </source>
</reference>
<keyword evidence="4" id="KW-0479">Metal-binding</keyword>
<proteinExistence type="evidence at transcript level"/>
<dbReference type="PANTHER" id="PTHR24279">
    <property type="entry name" value="CYTOCHROME P450"/>
    <property type="match status" value="1"/>
</dbReference>
<sequence>MSKSTILIRQYVLSRPSRRHIATTSCRRSSTSPQRHSAMAAPVESTHVDVKPFTDIPGPLALPMLRHSAHVLPRIGNFHHTVGLGLLEGLRDRYGDLVRLAKASRTRPVLYVFDPEMMREVYESGVTEPPRWEKSPLRQHRCSVGSHCPVHGDETAALWVAIRSLLEDGTLLKNYEKAFDEIATDATRRLSELRNEENALNEELETEIYRWAIETIGMTIFGIRLGCLDGDTHKPTAENKTPENTSLDDDIRQLCSLSKRSIEELTPGERLVRCSIEIARGGYLVRSESTLRPDTKTFNKALKAFDRHFSLTEHFLLKALNSLNSGDFRPEQILLDKLRPLDRRILPLAADIFLAGVNPLVQTAISMLYQLSLHAAQQQRAHDEVSWATASVQAGAGRVQLPYIAASVREAVRLFPATGGVVRRSREDLVIGGYEVPAGVDIVLAHGVTSKSEKQWGRANAFVPERWCNEVWQPLRASRAHPLASMPFGESCPASGVVVKMLATLATRLLEKYRLEWHGPAPNVATTGVNRLQPPFYFVLQNAA</sequence>
<organism evidence="9">
    <name type="scientific">Streltzoviella insularis</name>
    <dbReference type="NCBI Taxonomy" id="1206366"/>
    <lineage>
        <taxon>Eukaryota</taxon>
        <taxon>Metazoa</taxon>
        <taxon>Ecdysozoa</taxon>
        <taxon>Arthropoda</taxon>
        <taxon>Hexapoda</taxon>
        <taxon>Insecta</taxon>
        <taxon>Pterygota</taxon>
        <taxon>Neoptera</taxon>
        <taxon>Endopterygota</taxon>
        <taxon>Lepidoptera</taxon>
        <taxon>Glossata</taxon>
        <taxon>Ditrysia</taxon>
        <taxon>Cossoidea</taxon>
        <taxon>Cossidae</taxon>
        <taxon>Cossinae</taxon>
        <taxon>Streltzoviella</taxon>
    </lineage>
</organism>
<dbReference type="PANTHER" id="PTHR24279:SF120">
    <property type="entry name" value="CYTOCHROME P450"/>
    <property type="match status" value="1"/>
</dbReference>
<evidence type="ECO:0000256" key="2">
    <source>
        <dbReference type="ARBA" id="ARBA00010617"/>
    </source>
</evidence>
<evidence type="ECO:0000256" key="1">
    <source>
        <dbReference type="ARBA" id="ARBA00001971"/>
    </source>
</evidence>
<dbReference type="InterPro" id="IPR050479">
    <property type="entry name" value="CYP11_CYP27_families"/>
</dbReference>
<keyword evidence="3" id="KW-0349">Heme</keyword>
<evidence type="ECO:0000256" key="3">
    <source>
        <dbReference type="ARBA" id="ARBA00022617"/>
    </source>
</evidence>
<dbReference type="Gene3D" id="1.10.630.10">
    <property type="entry name" value="Cytochrome P450"/>
    <property type="match status" value="1"/>
</dbReference>
<accession>A0A7D5YVR5</accession>
<feature type="coiled-coil region" evidence="8">
    <location>
        <begin position="183"/>
        <end position="210"/>
    </location>
</feature>
<comment type="similarity">
    <text evidence="2">Belongs to the cytochrome P450 family.</text>
</comment>
<name>A0A7D5YVR5_9NEOP</name>
<keyword evidence="8" id="KW-0175">Coiled coil</keyword>
<keyword evidence="5" id="KW-0560">Oxidoreductase</keyword>
<evidence type="ECO:0000256" key="7">
    <source>
        <dbReference type="ARBA" id="ARBA00023033"/>
    </source>
</evidence>
<keyword evidence="6" id="KW-0408">Iron</keyword>
<evidence type="ECO:0000313" key="9">
    <source>
        <dbReference type="EMBL" id="QLI62187.1"/>
    </source>
</evidence>
<dbReference type="GO" id="GO:0016705">
    <property type="term" value="F:oxidoreductase activity, acting on paired donors, with incorporation or reduction of molecular oxygen"/>
    <property type="evidence" value="ECO:0007669"/>
    <property type="project" value="InterPro"/>
</dbReference>
<dbReference type="GO" id="GO:0004497">
    <property type="term" value="F:monooxygenase activity"/>
    <property type="evidence" value="ECO:0007669"/>
    <property type="project" value="UniProtKB-KW"/>
</dbReference>
<protein>
    <submittedName>
        <fullName evidence="9">Cytochrome P450 38</fullName>
    </submittedName>
</protein>
<evidence type="ECO:0000256" key="4">
    <source>
        <dbReference type="ARBA" id="ARBA00022723"/>
    </source>
</evidence>
<dbReference type="Pfam" id="PF00067">
    <property type="entry name" value="p450"/>
    <property type="match status" value="1"/>
</dbReference>
<dbReference type="InterPro" id="IPR036396">
    <property type="entry name" value="Cyt_P450_sf"/>
</dbReference>
<dbReference type="AlphaFoldDB" id="A0A7D5YVR5"/>
<evidence type="ECO:0000256" key="6">
    <source>
        <dbReference type="ARBA" id="ARBA00023004"/>
    </source>
</evidence>